<dbReference type="RefSeq" id="WP_113961583.1">
    <property type="nucleotide sequence ID" value="NZ_QNRR01000014.1"/>
</dbReference>
<name>A0A366H5L5_9BACT</name>
<protein>
    <submittedName>
        <fullName evidence="3">Competence ComEA-like helix-hairpin-helix protein</fullName>
    </submittedName>
</protein>
<evidence type="ECO:0000259" key="2">
    <source>
        <dbReference type="SMART" id="SM00278"/>
    </source>
</evidence>
<feature type="domain" description="Helix-hairpin-helix DNA-binding motif class 1" evidence="2">
    <location>
        <begin position="90"/>
        <end position="109"/>
    </location>
</feature>
<dbReference type="InterPro" id="IPR051675">
    <property type="entry name" value="Endo/Exo/Phosphatase_dom_1"/>
</dbReference>
<feature type="domain" description="Helix-hairpin-helix DNA-binding motif class 1" evidence="2">
    <location>
        <begin position="64"/>
        <end position="83"/>
    </location>
</feature>
<dbReference type="Pfam" id="PF12836">
    <property type="entry name" value="HHH_3"/>
    <property type="match status" value="1"/>
</dbReference>
<gene>
    <name evidence="3" type="ORF">DES53_11496</name>
</gene>
<evidence type="ECO:0000313" key="4">
    <source>
        <dbReference type="Proteomes" id="UP000253426"/>
    </source>
</evidence>
<dbReference type="GO" id="GO:0015628">
    <property type="term" value="P:protein secretion by the type II secretion system"/>
    <property type="evidence" value="ECO:0007669"/>
    <property type="project" value="TreeGrafter"/>
</dbReference>
<dbReference type="EMBL" id="QNRR01000014">
    <property type="protein sequence ID" value="RBP37358.1"/>
    <property type="molecule type" value="Genomic_DNA"/>
</dbReference>
<dbReference type="SMART" id="SM00278">
    <property type="entry name" value="HhH1"/>
    <property type="match status" value="2"/>
</dbReference>
<keyword evidence="1" id="KW-0812">Transmembrane</keyword>
<keyword evidence="1" id="KW-0472">Membrane</keyword>
<feature type="transmembrane region" description="Helical" evidence="1">
    <location>
        <begin position="26"/>
        <end position="45"/>
    </location>
</feature>
<dbReference type="PANTHER" id="PTHR21180">
    <property type="entry name" value="ENDONUCLEASE/EXONUCLEASE/PHOSPHATASE FAMILY DOMAIN-CONTAINING PROTEIN 1"/>
    <property type="match status" value="1"/>
</dbReference>
<evidence type="ECO:0000256" key="1">
    <source>
        <dbReference type="SAM" id="Phobius"/>
    </source>
</evidence>
<dbReference type="PANTHER" id="PTHR21180:SF32">
    <property type="entry name" value="ENDONUCLEASE_EXONUCLEASE_PHOSPHATASE FAMILY DOMAIN-CONTAINING PROTEIN 1"/>
    <property type="match status" value="1"/>
</dbReference>
<evidence type="ECO:0000313" key="3">
    <source>
        <dbReference type="EMBL" id="RBP37358.1"/>
    </source>
</evidence>
<dbReference type="InterPro" id="IPR003583">
    <property type="entry name" value="Hlx-hairpin-Hlx_DNA-bd_motif"/>
</dbReference>
<proteinExistence type="predicted"/>
<dbReference type="GO" id="GO:0003677">
    <property type="term" value="F:DNA binding"/>
    <property type="evidence" value="ECO:0007669"/>
    <property type="project" value="InterPro"/>
</dbReference>
<accession>A0A366H5L5</accession>
<dbReference type="Proteomes" id="UP000253426">
    <property type="component" value="Unassembled WGS sequence"/>
</dbReference>
<dbReference type="OrthoDB" id="196826at2"/>
<dbReference type="AlphaFoldDB" id="A0A366H5L5"/>
<keyword evidence="1" id="KW-1133">Transmembrane helix</keyword>
<organism evidence="3 4">
    <name type="scientific">Roseimicrobium gellanilyticum</name>
    <dbReference type="NCBI Taxonomy" id="748857"/>
    <lineage>
        <taxon>Bacteria</taxon>
        <taxon>Pseudomonadati</taxon>
        <taxon>Verrucomicrobiota</taxon>
        <taxon>Verrucomicrobiia</taxon>
        <taxon>Verrucomicrobiales</taxon>
        <taxon>Verrucomicrobiaceae</taxon>
        <taxon>Roseimicrobium</taxon>
    </lineage>
</organism>
<dbReference type="GO" id="GO:0015627">
    <property type="term" value="C:type II protein secretion system complex"/>
    <property type="evidence" value="ECO:0007669"/>
    <property type="project" value="TreeGrafter"/>
</dbReference>
<reference evidence="3 4" key="1">
    <citation type="submission" date="2018-06" db="EMBL/GenBank/DDBJ databases">
        <title>Genomic Encyclopedia of Type Strains, Phase IV (KMG-IV): sequencing the most valuable type-strain genomes for metagenomic binning, comparative biology and taxonomic classification.</title>
        <authorList>
            <person name="Goeker M."/>
        </authorList>
    </citation>
    <scope>NUCLEOTIDE SEQUENCE [LARGE SCALE GENOMIC DNA]</scope>
    <source>
        <strain evidence="3 4">DSM 25532</strain>
    </source>
</reference>
<dbReference type="Gene3D" id="1.10.150.320">
    <property type="entry name" value="Photosystem II 12 kDa extrinsic protein"/>
    <property type="match status" value="1"/>
</dbReference>
<comment type="caution">
    <text evidence="3">The sequence shown here is derived from an EMBL/GenBank/DDBJ whole genome shotgun (WGS) entry which is preliminary data.</text>
</comment>
<dbReference type="GO" id="GO:0006281">
    <property type="term" value="P:DNA repair"/>
    <property type="evidence" value="ECO:0007669"/>
    <property type="project" value="InterPro"/>
</dbReference>
<dbReference type="InterPro" id="IPR010994">
    <property type="entry name" value="RuvA_2-like"/>
</dbReference>
<keyword evidence="4" id="KW-1185">Reference proteome</keyword>
<dbReference type="SUPFAM" id="SSF47781">
    <property type="entry name" value="RuvA domain 2-like"/>
    <property type="match status" value="1"/>
</dbReference>
<sequence length="113" mass="12665">MGDLYDDSVFKRREEANQQQAKSQNLLFIGVIILVLLVAGGAYLWKLKYSPANRIININKASVEELQYLPGVGPAVAKDIVKGRPYKTPEDLKNVKGIGDKTYEKMAQRVKVE</sequence>